<evidence type="ECO:0000256" key="1">
    <source>
        <dbReference type="ARBA" id="ARBA00001968"/>
    </source>
</evidence>
<dbReference type="EMBL" id="JAZDUA010000077">
    <property type="protein sequence ID" value="KAK7869252.1"/>
    <property type="molecule type" value="Genomic_DNA"/>
</dbReference>
<keyword evidence="5" id="KW-1185">Reference proteome</keyword>
<feature type="domain" description="DDE Tnp4" evidence="3">
    <location>
        <begin position="2"/>
        <end position="138"/>
    </location>
</feature>
<sequence>MAIADSDYKFIAIDVGSPERFSDGSIFNPSVVAKKMMEDTLHIPSPAVLSPIEDPMPFVFVGGEAFPLFENLMRPYPKRSVTDNDEKKVFNYRLSRARQTVECSFSILASRFRIFRAPFEIKVNSVISVVKAACVLHNYLRNSVAEMSEEMNEEEMPKDQLRPLLQSNFTRSSQKALTIRQNFTTYFNTT</sequence>
<evidence type="ECO:0000313" key="4">
    <source>
        <dbReference type="EMBL" id="KAK7869252.1"/>
    </source>
</evidence>
<comment type="caution">
    <text evidence="4">The sequence shown here is derived from an EMBL/GenBank/DDBJ whole genome shotgun (WGS) entry which is preliminary data.</text>
</comment>
<dbReference type="InterPro" id="IPR027806">
    <property type="entry name" value="HARBI1_dom"/>
</dbReference>
<gene>
    <name evidence="4" type="ORF">R5R35_000873</name>
</gene>
<name>A0AAN9VZG2_9ORTH</name>
<protein>
    <recommendedName>
        <fullName evidence="3">DDE Tnp4 domain-containing protein</fullName>
    </recommendedName>
</protein>
<dbReference type="AlphaFoldDB" id="A0AAN9VZG2"/>
<reference evidence="4 5" key="1">
    <citation type="submission" date="2024-03" db="EMBL/GenBank/DDBJ databases">
        <title>The genome assembly and annotation of the cricket Gryllus longicercus Weissman &amp; Gray.</title>
        <authorList>
            <person name="Szrajer S."/>
            <person name="Gray D."/>
            <person name="Ylla G."/>
        </authorList>
    </citation>
    <scope>NUCLEOTIDE SEQUENCE [LARGE SCALE GENOMIC DNA]</scope>
    <source>
        <strain evidence="4">DAG 2021-001</strain>
        <tissue evidence="4">Whole body minus gut</tissue>
    </source>
</reference>
<dbReference type="GO" id="GO:0046872">
    <property type="term" value="F:metal ion binding"/>
    <property type="evidence" value="ECO:0007669"/>
    <property type="project" value="UniProtKB-KW"/>
</dbReference>
<dbReference type="Pfam" id="PF13359">
    <property type="entry name" value="DDE_Tnp_4"/>
    <property type="match status" value="1"/>
</dbReference>
<organism evidence="4 5">
    <name type="scientific">Gryllus longicercus</name>
    <dbReference type="NCBI Taxonomy" id="2509291"/>
    <lineage>
        <taxon>Eukaryota</taxon>
        <taxon>Metazoa</taxon>
        <taxon>Ecdysozoa</taxon>
        <taxon>Arthropoda</taxon>
        <taxon>Hexapoda</taxon>
        <taxon>Insecta</taxon>
        <taxon>Pterygota</taxon>
        <taxon>Neoptera</taxon>
        <taxon>Polyneoptera</taxon>
        <taxon>Orthoptera</taxon>
        <taxon>Ensifera</taxon>
        <taxon>Gryllidea</taxon>
        <taxon>Grylloidea</taxon>
        <taxon>Gryllidae</taxon>
        <taxon>Gryllinae</taxon>
        <taxon>Gryllus</taxon>
    </lineage>
</organism>
<evidence type="ECO:0000313" key="5">
    <source>
        <dbReference type="Proteomes" id="UP001378592"/>
    </source>
</evidence>
<comment type="cofactor">
    <cofactor evidence="1">
        <name>a divalent metal cation</name>
        <dbReference type="ChEBI" id="CHEBI:60240"/>
    </cofactor>
</comment>
<evidence type="ECO:0000259" key="3">
    <source>
        <dbReference type="Pfam" id="PF13359"/>
    </source>
</evidence>
<keyword evidence="2" id="KW-0479">Metal-binding</keyword>
<proteinExistence type="predicted"/>
<accession>A0AAN9VZG2</accession>
<evidence type="ECO:0000256" key="2">
    <source>
        <dbReference type="ARBA" id="ARBA00022723"/>
    </source>
</evidence>
<dbReference type="Proteomes" id="UP001378592">
    <property type="component" value="Unassembled WGS sequence"/>
</dbReference>